<keyword evidence="1" id="KW-0812">Transmembrane</keyword>
<reference evidence="2 3" key="1">
    <citation type="submission" date="2017-11" db="EMBL/GenBank/DDBJ databases">
        <title>Draft genome sequence of magnetotactic bacterium Magnetospirillum kuznetsovii LBB-42.</title>
        <authorList>
            <person name="Grouzdev D.S."/>
            <person name="Rysina M.S."/>
            <person name="Baslerov R.V."/>
            <person name="Koziaeva V."/>
        </authorList>
    </citation>
    <scope>NUCLEOTIDE SEQUENCE [LARGE SCALE GENOMIC DNA]</scope>
    <source>
        <strain evidence="2 3">LBB-42</strain>
    </source>
</reference>
<keyword evidence="3" id="KW-1185">Reference proteome</keyword>
<dbReference type="AlphaFoldDB" id="A0A364NVP8"/>
<dbReference type="EMBL" id="PGTO01000013">
    <property type="protein sequence ID" value="RAU21070.1"/>
    <property type="molecule type" value="Genomic_DNA"/>
</dbReference>
<dbReference type="Proteomes" id="UP000251075">
    <property type="component" value="Unassembled WGS sequence"/>
</dbReference>
<accession>A0A364NVP8</accession>
<proteinExistence type="predicted"/>
<organism evidence="2 3">
    <name type="scientific">Paramagnetospirillum kuznetsovii</name>
    <dbReference type="NCBI Taxonomy" id="2053833"/>
    <lineage>
        <taxon>Bacteria</taxon>
        <taxon>Pseudomonadati</taxon>
        <taxon>Pseudomonadota</taxon>
        <taxon>Alphaproteobacteria</taxon>
        <taxon>Rhodospirillales</taxon>
        <taxon>Magnetospirillaceae</taxon>
        <taxon>Paramagnetospirillum</taxon>
    </lineage>
</organism>
<gene>
    <name evidence="2" type="ORF">CU669_15040</name>
</gene>
<evidence type="ECO:0000256" key="1">
    <source>
        <dbReference type="SAM" id="Phobius"/>
    </source>
</evidence>
<keyword evidence="1" id="KW-0472">Membrane</keyword>
<keyword evidence="1" id="KW-1133">Transmembrane helix</keyword>
<feature type="transmembrane region" description="Helical" evidence="1">
    <location>
        <begin position="103"/>
        <end position="125"/>
    </location>
</feature>
<evidence type="ECO:0000313" key="3">
    <source>
        <dbReference type="Proteomes" id="UP000251075"/>
    </source>
</evidence>
<sequence length="142" mass="15707">MEERLKGAEDGINRVESGLTRVHSRVDDVMRMLESIGTGIKASVDTCIQEHERDEAIILDARFGSMDSRFGALESKMDYIAEQGKARGDEANKHLEDLRRMGLSVILTMGGLVAGIGGWLISFLIDKGPHILLLIEKLDQVK</sequence>
<comment type="caution">
    <text evidence="2">The sequence shown here is derived from an EMBL/GenBank/DDBJ whole genome shotgun (WGS) entry which is preliminary data.</text>
</comment>
<name>A0A364NVP8_9PROT</name>
<evidence type="ECO:0000313" key="2">
    <source>
        <dbReference type="EMBL" id="RAU21070.1"/>
    </source>
</evidence>
<protein>
    <submittedName>
        <fullName evidence="2">Uncharacterized protein</fullName>
    </submittedName>
</protein>